<sequence>MPPLNEGGTQRGAQYPKLWVGGGAPDVKWEPSKIGHAAAILENALENFAATGAINKLQAHGRLTAAELGNWDAGQALAGTTQAAHEHITAVAHDLILQYAAVIQLLQKTAAGYSGTEQKLAEHARQIGGRRRPTSATDPTWHNVPSAD</sequence>
<reference evidence="3" key="1">
    <citation type="journal article" date="2019" name="Int. J. Syst. Evol. Microbiol.">
        <title>The Global Catalogue of Microorganisms (GCM) 10K type strain sequencing project: providing services to taxonomists for standard genome sequencing and annotation.</title>
        <authorList>
            <consortium name="The Broad Institute Genomics Platform"/>
            <consortium name="The Broad Institute Genome Sequencing Center for Infectious Disease"/>
            <person name="Wu L."/>
            <person name="Ma J."/>
        </authorList>
    </citation>
    <scope>NUCLEOTIDE SEQUENCE [LARGE SCALE GENOMIC DNA]</scope>
    <source>
        <strain evidence="3">JCM 3146</strain>
    </source>
</reference>
<organism evidence="2 3">
    <name type="scientific">Actinoallomurus spadix</name>
    <dbReference type="NCBI Taxonomy" id="79912"/>
    <lineage>
        <taxon>Bacteria</taxon>
        <taxon>Bacillati</taxon>
        <taxon>Actinomycetota</taxon>
        <taxon>Actinomycetes</taxon>
        <taxon>Streptosporangiales</taxon>
        <taxon>Thermomonosporaceae</taxon>
        <taxon>Actinoallomurus</taxon>
    </lineage>
</organism>
<dbReference type="RefSeq" id="WP_252803235.1">
    <property type="nucleotide sequence ID" value="NZ_BAAABM010000004.1"/>
</dbReference>
<evidence type="ECO:0000256" key="1">
    <source>
        <dbReference type="SAM" id="MobiDB-lite"/>
    </source>
</evidence>
<keyword evidence="3" id="KW-1185">Reference proteome</keyword>
<dbReference type="EMBL" id="BAAABM010000004">
    <property type="protein sequence ID" value="GAA0316780.1"/>
    <property type="molecule type" value="Genomic_DNA"/>
</dbReference>
<gene>
    <name evidence="2" type="ORF">GCM10010151_03380</name>
</gene>
<dbReference type="Proteomes" id="UP001501822">
    <property type="component" value="Unassembled WGS sequence"/>
</dbReference>
<comment type="caution">
    <text evidence="2">The sequence shown here is derived from an EMBL/GenBank/DDBJ whole genome shotgun (WGS) entry which is preliminary data.</text>
</comment>
<accession>A0ABP3FJN7</accession>
<evidence type="ECO:0008006" key="4">
    <source>
        <dbReference type="Google" id="ProtNLM"/>
    </source>
</evidence>
<evidence type="ECO:0000313" key="2">
    <source>
        <dbReference type="EMBL" id="GAA0316780.1"/>
    </source>
</evidence>
<proteinExistence type="predicted"/>
<feature type="region of interest" description="Disordered" evidence="1">
    <location>
        <begin position="121"/>
        <end position="148"/>
    </location>
</feature>
<protein>
    <recommendedName>
        <fullName evidence="4">PE domain-containing protein</fullName>
    </recommendedName>
</protein>
<evidence type="ECO:0000313" key="3">
    <source>
        <dbReference type="Proteomes" id="UP001501822"/>
    </source>
</evidence>
<name>A0ABP3FJN7_9ACTN</name>